<feature type="non-terminal residue" evidence="2">
    <location>
        <position position="76"/>
    </location>
</feature>
<reference evidence="2" key="1">
    <citation type="submission" date="2021-06" db="EMBL/GenBank/DDBJ databases">
        <authorList>
            <person name="Kallberg Y."/>
            <person name="Tangrot J."/>
            <person name="Rosling A."/>
        </authorList>
    </citation>
    <scope>NUCLEOTIDE SEQUENCE</scope>
    <source>
        <strain evidence="2">CL551</strain>
    </source>
</reference>
<feature type="compositionally biased region" description="Polar residues" evidence="1">
    <location>
        <begin position="1"/>
        <end position="10"/>
    </location>
</feature>
<keyword evidence="3" id="KW-1185">Reference proteome</keyword>
<dbReference type="EMBL" id="CAJVPV010000824">
    <property type="protein sequence ID" value="CAG8475361.1"/>
    <property type="molecule type" value="Genomic_DNA"/>
</dbReference>
<name>A0A9N8W5X7_9GLOM</name>
<organism evidence="2 3">
    <name type="scientific">Acaulospora morrowiae</name>
    <dbReference type="NCBI Taxonomy" id="94023"/>
    <lineage>
        <taxon>Eukaryota</taxon>
        <taxon>Fungi</taxon>
        <taxon>Fungi incertae sedis</taxon>
        <taxon>Mucoromycota</taxon>
        <taxon>Glomeromycotina</taxon>
        <taxon>Glomeromycetes</taxon>
        <taxon>Diversisporales</taxon>
        <taxon>Acaulosporaceae</taxon>
        <taxon>Acaulospora</taxon>
    </lineage>
</organism>
<comment type="caution">
    <text evidence="2">The sequence shown here is derived from an EMBL/GenBank/DDBJ whole genome shotgun (WGS) entry which is preliminary data.</text>
</comment>
<sequence length="76" mass="8364">GSLITKVSSNKNEDGHSPLVHKRRRSAARLESKRVGIVVSGEISEDTSEFGFVFGKVESNMKVALCNVGLYRKDKI</sequence>
<proteinExistence type="predicted"/>
<feature type="region of interest" description="Disordered" evidence="1">
    <location>
        <begin position="1"/>
        <end position="25"/>
    </location>
</feature>
<dbReference type="Proteomes" id="UP000789342">
    <property type="component" value="Unassembled WGS sequence"/>
</dbReference>
<gene>
    <name evidence="2" type="ORF">AMORRO_LOCUS2049</name>
</gene>
<evidence type="ECO:0000256" key="1">
    <source>
        <dbReference type="SAM" id="MobiDB-lite"/>
    </source>
</evidence>
<dbReference type="AlphaFoldDB" id="A0A9N8W5X7"/>
<protein>
    <submittedName>
        <fullName evidence="2">387_t:CDS:1</fullName>
    </submittedName>
</protein>
<evidence type="ECO:0000313" key="3">
    <source>
        <dbReference type="Proteomes" id="UP000789342"/>
    </source>
</evidence>
<accession>A0A9N8W5X7</accession>
<evidence type="ECO:0000313" key="2">
    <source>
        <dbReference type="EMBL" id="CAG8475361.1"/>
    </source>
</evidence>